<sequence>MPGSTPGCPPYRILDPVQRRIEVIENLIITALAAMPLAGMFLGAIGFGKNG</sequence>
<evidence type="ECO:0000313" key="3">
    <source>
        <dbReference type="Proteomes" id="UP000327026"/>
    </source>
</evidence>
<organism evidence="2 3">
    <name type="scientific">Mycobacterium phage Anthony</name>
    <dbReference type="NCBI Taxonomy" id="2599857"/>
    <lineage>
        <taxon>Viruses</taxon>
        <taxon>Duplodnaviria</taxon>
        <taxon>Heunggongvirae</taxon>
        <taxon>Uroviricota</taxon>
        <taxon>Caudoviricetes</taxon>
        <taxon>Anthonyvirus</taxon>
        <taxon>Anthonyvirus anthony</taxon>
    </lineage>
</organism>
<gene>
    <name evidence="2" type="primary">91</name>
    <name evidence="2" type="ORF">PBI_ANTHONY_91</name>
</gene>
<keyword evidence="1" id="KW-0812">Transmembrane</keyword>
<evidence type="ECO:0000256" key="1">
    <source>
        <dbReference type="SAM" id="Phobius"/>
    </source>
</evidence>
<dbReference type="Proteomes" id="UP000327026">
    <property type="component" value="Segment"/>
</dbReference>
<evidence type="ECO:0000313" key="2">
    <source>
        <dbReference type="EMBL" id="QFG10461.1"/>
    </source>
</evidence>
<name>A0A5J6THW1_9CAUD</name>
<keyword evidence="3" id="KW-1185">Reference proteome</keyword>
<feature type="transmembrane region" description="Helical" evidence="1">
    <location>
        <begin position="27"/>
        <end position="48"/>
    </location>
</feature>
<dbReference type="KEGG" id="vg:64871761"/>
<keyword evidence="1" id="KW-0472">Membrane</keyword>
<dbReference type="GeneID" id="64871761"/>
<dbReference type="RefSeq" id="YP_010062127.1">
    <property type="nucleotide sequence ID" value="NC_054790.1"/>
</dbReference>
<proteinExistence type="predicted"/>
<protein>
    <submittedName>
        <fullName evidence="2">Uncharacterized protein</fullName>
    </submittedName>
</protein>
<dbReference type="EMBL" id="MN234188">
    <property type="protein sequence ID" value="QFG10461.1"/>
    <property type="molecule type" value="Genomic_DNA"/>
</dbReference>
<accession>A0A5J6THW1</accession>
<keyword evidence="1" id="KW-1133">Transmembrane helix</keyword>
<reference evidence="2 3" key="1">
    <citation type="submission" date="2019-07" db="EMBL/GenBank/DDBJ databases">
        <authorList>
            <person name="Garlena R.A."/>
            <person name="Russell D.A."/>
            <person name="Pope W.H."/>
            <person name="Jacobs-Sera D."/>
            <person name="Hatfull G.F."/>
        </authorList>
    </citation>
    <scope>NUCLEOTIDE SEQUENCE [LARGE SCALE GENOMIC DNA]</scope>
</reference>